<dbReference type="InterPro" id="IPR050790">
    <property type="entry name" value="ExbB/TolQ_transport"/>
</dbReference>
<dbReference type="AlphaFoldDB" id="A0A381TJ40"/>
<keyword evidence="6 7" id="KW-0472">Membrane</keyword>
<evidence type="ECO:0000256" key="3">
    <source>
        <dbReference type="ARBA" id="ARBA00022475"/>
    </source>
</evidence>
<comment type="similarity">
    <text evidence="2">Belongs to the ExbB/TolQ family.</text>
</comment>
<accession>A0A381TJ40</accession>
<sequence length="227" mass="24552">MDASLVLQAGDGMIDLVRGAGSMAWFLLFVLAVFSVVSWAIILDRMMLFRKAQRESEKFLETFRNSSKFSQAKSAAEELETTPLSGVFLAGHAELSAQKNINEQTSILLPPLERSLQRAARAERARLQRLMMFLATTAAVCPFIGLFGTVWGIMVSFSAIGSYGTPDIAVVAPGISAALTTTAAGLAAAIPAVVAYNYLQTQIRGFVAQMEDFGLEFLALIERNFSA</sequence>
<proteinExistence type="inferred from homology"/>
<evidence type="ECO:0000256" key="2">
    <source>
        <dbReference type="ARBA" id="ARBA00010442"/>
    </source>
</evidence>
<evidence type="ECO:0000259" key="8">
    <source>
        <dbReference type="Pfam" id="PF01618"/>
    </source>
</evidence>
<feature type="transmembrane region" description="Helical" evidence="7">
    <location>
        <begin position="23"/>
        <end position="43"/>
    </location>
</feature>
<gene>
    <name evidence="9" type="ORF">METZ01_LOCUS68989</name>
</gene>
<evidence type="ECO:0000256" key="5">
    <source>
        <dbReference type="ARBA" id="ARBA00022989"/>
    </source>
</evidence>
<organism evidence="9">
    <name type="scientific">marine metagenome</name>
    <dbReference type="NCBI Taxonomy" id="408172"/>
    <lineage>
        <taxon>unclassified sequences</taxon>
        <taxon>metagenomes</taxon>
        <taxon>ecological metagenomes</taxon>
    </lineage>
</organism>
<evidence type="ECO:0000256" key="6">
    <source>
        <dbReference type="ARBA" id="ARBA00023136"/>
    </source>
</evidence>
<dbReference type="InterPro" id="IPR002898">
    <property type="entry name" value="MotA_ExbB_proton_chnl"/>
</dbReference>
<feature type="transmembrane region" description="Helical" evidence="7">
    <location>
        <begin position="130"/>
        <end position="154"/>
    </location>
</feature>
<comment type="subcellular location">
    <subcellularLocation>
        <location evidence="1">Cell membrane</location>
        <topology evidence="1">Multi-pass membrane protein</topology>
    </subcellularLocation>
</comment>
<keyword evidence="5 7" id="KW-1133">Transmembrane helix</keyword>
<dbReference type="PANTHER" id="PTHR30625">
    <property type="entry name" value="PROTEIN TOLQ"/>
    <property type="match status" value="1"/>
</dbReference>
<protein>
    <recommendedName>
        <fullName evidence="8">MotA/TolQ/ExbB proton channel domain-containing protein</fullName>
    </recommendedName>
</protein>
<keyword evidence="3" id="KW-1003">Cell membrane</keyword>
<evidence type="ECO:0000313" key="9">
    <source>
        <dbReference type="EMBL" id="SVA16135.1"/>
    </source>
</evidence>
<feature type="domain" description="MotA/TolQ/ExbB proton channel" evidence="8">
    <location>
        <begin position="112"/>
        <end position="211"/>
    </location>
</feature>
<dbReference type="EMBL" id="UINC01004687">
    <property type="protein sequence ID" value="SVA16135.1"/>
    <property type="molecule type" value="Genomic_DNA"/>
</dbReference>
<dbReference type="GO" id="GO:0005886">
    <property type="term" value="C:plasma membrane"/>
    <property type="evidence" value="ECO:0007669"/>
    <property type="project" value="UniProtKB-SubCell"/>
</dbReference>
<dbReference type="PANTHER" id="PTHR30625:SF3">
    <property type="entry name" value="TOL-PAL SYSTEM PROTEIN TOLQ"/>
    <property type="match status" value="1"/>
</dbReference>
<dbReference type="Pfam" id="PF01618">
    <property type="entry name" value="MotA_ExbB"/>
    <property type="match status" value="1"/>
</dbReference>
<evidence type="ECO:0000256" key="7">
    <source>
        <dbReference type="SAM" id="Phobius"/>
    </source>
</evidence>
<name>A0A381TJ40_9ZZZZ</name>
<reference evidence="9" key="1">
    <citation type="submission" date="2018-05" db="EMBL/GenBank/DDBJ databases">
        <authorList>
            <person name="Lanie J.A."/>
            <person name="Ng W.-L."/>
            <person name="Kazmierczak K.M."/>
            <person name="Andrzejewski T.M."/>
            <person name="Davidsen T.M."/>
            <person name="Wayne K.J."/>
            <person name="Tettelin H."/>
            <person name="Glass J.I."/>
            <person name="Rusch D."/>
            <person name="Podicherti R."/>
            <person name="Tsui H.-C.T."/>
            <person name="Winkler M.E."/>
        </authorList>
    </citation>
    <scope>NUCLEOTIDE SEQUENCE</scope>
</reference>
<keyword evidence="4 7" id="KW-0812">Transmembrane</keyword>
<evidence type="ECO:0000256" key="1">
    <source>
        <dbReference type="ARBA" id="ARBA00004651"/>
    </source>
</evidence>
<feature type="transmembrane region" description="Helical" evidence="7">
    <location>
        <begin position="174"/>
        <end position="199"/>
    </location>
</feature>
<evidence type="ECO:0000256" key="4">
    <source>
        <dbReference type="ARBA" id="ARBA00022692"/>
    </source>
</evidence>
<dbReference type="GO" id="GO:0017038">
    <property type="term" value="P:protein import"/>
    <property type="evidence" value="ECO:0007669"/>
    <property type="project" value="TreeGrafter"/>
</dbReference>